<gene>
    <name evidence="2" type="ORF">MCHLO_02391</name>
</gene>
<feature type="region of interest" description="Disordered" evidence="1">
    <location>
        <begin position="101"/>
        <end position="124"/>
    </location>
</feature>
<evidence type="ECO:0000313" key="3">
    <source>
        <dbReference type="Proteomes" id="UP000815677"/>
    </source>
</evidence>
<keyword evidence="3" id="KW-1185">Reference proteome</keyword>
<proteinExistence type="predicted"/>
<feature type="compositionally biased region" description="Basic and acidic residues" evidence="1">
    <location>
        <begin position="184"/>
        <end position="196"/>
    </location>
</feature>
<evidence type="ECO:0000256" key="1">
    <source>
        <dbReference type="SAM" id="MobiDB-lite"/>
    </source>
</evidence>
<feature type="region of interest" description="Disordered" evidence="1">
    <location>
        <begin position="147"/>
        <end position="243"/>
    </location>
</feature>
<feature type="compositionally biased region" description="Basic and acidic residues" evidence="1">
    <location>
        <begin position="102"/>
        <end position="124"/>
    </location>
</feature>
<sequence length="335" mass="37678">YQHFDDISVEDHGPFTPLDQIPADTNAVWTIVDVHNVCVFLEQHVSGDGKKFKIAVLRECCVYLNARLLKGGLKKAETLQKKLAEWMKIYQGITWLKNRSGGKWDDQRGVDPSTEEEHALFETDVRNRPEVEPFKYQGWKVLPDLEKLDPAKPKGANVHRARVASGEDAPPPRRSQSPDWDESQLNRDFDESRVDSQPEQESSAGASDDTVDKTPSTPAPSHKRTASSVSAAPSAKRARTNALDGLTSSLDGFTKSYERQSSMLIDSMNAINSQTSPVRRGKAMDLLVKEMWLEDEQMLELGDVLKDVKQADAYCMWAGHSSPMRRRWVSRVLNL</sequence>
<organism evidence="2 3">
    <name type="scientific">Mycena chlorophos</name>
    <name type="common">Agaric fungus</name>
    <name type="synonym">Agaricus chlorophos</name>
    <dbReference type="NCBI Taxonomy" id="658473"/>
    <lineage>
        <taxon>Eukaryota</taxon>
        <taxon>Fungi</taxon>
        <taxon>Dikarya</taxon>
        <taxon>Basidiomycota</taxon>
        <taxon>Agaricomycotina</taxon>
        <taxon>Agaricomycetes</taxon>
        <taxon>Agaricomycetidae</taxon>
        <taxon>Agaricales</taxon>
        <taxon>Marasmiineae</taxon>
        <taxon>Mycenaceae</taxon>
        <taxon>Mycena</taxon>
    </lineage>
</organism>
<feature type="non-terminal residue" evidence="2">
    <location>
        <position position="335"/>
    </location>
</feature>
<feature type="non-terminal residue" evidence="2">
    <location>
        <position position="1"/>
    </location>
</feature>
<evidence type="ECO:0000313" key="2">
    <source>
        <dbReference type="EMBL" id="GAT44781.1"/>
    </source>
</evidence>
<accession>A0ABQ0L0T3</accession>
<reference evidence="2" key="1">
    <citation type="submission" date="2014-09" db="EMBL/GenBank/DDBJ databases">
        <title>Genome sequence of the luminous mushroom Mycena chlorophos for searching fungal bioluminescence genes.</title>
        <authorList>
            <person name="Tanaka Y."/>
            <person name="Kasuga D."/>
            <person name="Oba Y."/>
            <person name="Hase S."/>
            <person name="Sato K."/>
            <person name="Oba Y."/>
            <person name="Sakakibara Y."/>
        </authorList>
    </citation>
    <scope>NUCLEOTIDE SEQUENCE</scope>
</reference>
<dbReference type="Proteomes" id="UP000815677">
    <property type="component" value="Unassembled WGS sequence"/>
</dbReference>
<name>A0ABQ0L0T3_MYCCL</name>
<dbReference type="EMBL" id="DF840190">
    <property type="protein sequence ID" value="GAT44781.1"/>
    <property type="molecule type" value="Genomic_DNA"/>
</dbReference>
<protein>
    <recommendedName>
        <fullName evidence="4">Myb/SANT-like domain-containing protein</fullName>
    </recommendedName>
</protein>
<evidence type="ECO:0008006" key="4">
    <source>
        <dbReference type="Google" id="ProtNLM"/>
    </source>
</evidence>